<dbReference type="GO" id="GO:0003723">
    <property type="term" value="F:RNA binding"/>
    <property type="evidence" value="ECO:0007669"/>
    <property type="project" value="UniProtKB-KW"/>
</dbReference>
<dbReference type="Gene3D" id="3.30.70.330">
    <property type="match status" value="2"/>
</dbReference>
<protein>
    <recommendedName>
        <fullName evidence="4">RRM domain-containing protein</fullName>
    </recommendedName>
</protein>
<dbReference type="EMBL" id="JAAPAO010000352">
    <property type="protein sequence ID" value="KAF4662246.1"/>
    <property type="molecule type" value="Genomic_DNA"/>
</dbReference>
<dbReference type="SMART" id="SM00360">
    <property type="entry name" value="RRM"/>
    <property type="match status" value="1"/>
</dbReference>
<feature type="region of interest" description="Disordered" evidence="3">
    <location>
        <begin position="466"/>
        <end position="492"/>
    </location>
</feature>
<evidence type="ECO:0000256" key="1">
    <source>
        <dbReference type="ARBA" id="ARBA00022737"/>
    </source>
</evidence>
<dbReference type="CDD" id="cd00590">
    <property type="entry name" value="RRM_SF"/>
    <property type="match status" value="1"/>
</dbReference>
<name>A0A7J6LSY1_PERCH</name>
<feature type="region of interest" description="Disordered" evidence="3">
    <location>
        <begin position="1"/>
        <end position="25"/>
    </location>
</feature>
<evidence type="ECO:0000256" key="2">
    <source>
        <dbReference type="ARBA" id="ARBA00022884"/>
    </source>
</evidence>
<sequence>MSTNFVRTDPGGLLDIPTSSLPPPGLNISKDGRSTSLSSEGCSLVSGANLQKQIECSMPSDCPPDELTSVMWRNIPNRYTYEMLVQVMNQHGFEYGNDRQYHSVYLPWDDYNKCNRGYAFINLTSRTVADRFMSVFNGYQWPRNTTRSSKTSCVTWATTQVKHFSFDDSSGDGQPDGEITDGRFRASSCSTITGGNSNTNGDGHRSADIQLDESINMPANYVNPPPENTVFVGGLSPAINTADLKALMSRQFGPVIDCEVKRFESSSSAVAAVNASNSALQGNPSAGGLLRHLGSSARVKHYEQIPRRSYPTVDATSSNGVQQLGIGHHYTAEAYNYYAPRGGRVDCLPEVMRSASSSTTAPTSVGSSPTVFPSTIDSGVVTENDDRGIETILGADGSNHFADELNLDCLRNISGDNILIDNKREGLARAAFTSGGCYYLYAKDIINNPSIDESYRTPWEAPTAMGTAGPRVYDEDEGEVEHVTADPDCAQQ</sequence>
<comment type="caution">
    <text evidence="5">The sequence shown here is derived from an EMBL/GenBank/DDBJ whole genome shotgun (WGS) entry which is preliminary data.</text>
</comment>
<dbReference type="Pfam" id="PF04059">
    <property type="entry name" value="RRM_2"/>
    <property type="match status" value="1"/>
</dbReference>
<organism evidence="5 6">
    <name type="scientific">Perkinsus chesapeaki</name>
    <name type="common">Clam parasite</name>
    <name type="synonym">Perkinsus andrewsi</name>
    <dbReference type="NCBI Taxonomy" id="330153"/>
    <lineage>
        <taxon>Eukaryota</taxon>
        <taxon>Sar</taxon>
        <taxon>Alveolata</taxon>
        <taxon>Perkinsozoa</taxon>
        <taxon>Perkinsea</taxon>
        <taxon>Perkinsida</taxon>
        <taxon>Perkinsidae</taxon>
        <taxon>Perkinsus</taxon>
    </lineage>
</organism>
<dbReference type="InterPro" id="IPR000504">
    <property type="entry name" value="RRM_dom"/>
</dbReference>
<evidence type="ECO:0000313" key="5">
    <source>
        <dbReference type="EMBL" id="KAF4662246.1"/>
    </source>
</evidence>
<feature type="compositionally biased region" description="Low complexity" evidence="3">
    <location>
        <begin position="357"/>
        <end position="371"/>
    </location>
</feature>
<keyword evidence="6" id="KW-1185">Reference proteome</keyword>
<evidence type="ECO:0000256" key="3">
    <source>
        <dbReference type="SAM" id="MobiDB-lite"/>
    </source>
</evidence>
<reference evidence="5 6" key="1">
    <citation type="submission" date="2020-04" db="EMBL/GenBank/DDBJ databases">
        <title>Perkinsus chesapeaki whole genome sequence.</title>
        <authorList>
            <person name="Bogema D.R."/>
        </authorList>
    </citation>
    <scope>NUCLEOTIDE SEQUENCE [LARGE SCALE GENOMIC DNA]</scope>
    <source>
        <strain evidence="5">ATCC PRA-425</strain>
    </source>
</reference>
<dbReference type="Proteomes" id="UP000591131">
    <property type="component" value="Unassembled WGS sequence"/>
</dbReference>
<evidence type="ECO:0000259" key="4">
    <source>
        <dbReference type="SMART" id="SM00360"/>
    </source>
</evidence>
<dbReference type="InterPro" id="IPR012677">
    <property type="entry name" value="Nucleotide-bd_a/b_plait_sf"/>
</dbReference>
<evidence type="ECO:0000313" key="6">
    <source>
        <dbReference type="Proteomes" id="UP000591131"/>
    </source>
</evidence>
<feature type="domain" description="RRM" evidence="4">
    <location>
        <begin position="229"/>
        <end position="288"/>
    </location>
</feature>
<dbReference type="InterPro" id="IPR035979">
    <property type="entry name" value="RBD_domain_sf"/>
</dbReference>
<dbReference type="PANTHER" id="PTHR24012">
    <property type="entry name" value="RNA BINDING PROTEIN"/>
    <property type="match status" value="1"/>
</dbReference>
<gene>
    <name evidence="5" type="ORF">FOL47_006344</name>
</gene>
<dbReference type="SUPFAM" id="SSF54928">
    <property type="entry name" value="RNA-binding domain, RBD"/>
    <property type="match status" value="2"/>
</dbReference>
<proteinExistence type="predicted"/>
<accession>A0A7J6LSY1</accession>
<feature type="region of interest" description="Disordered" evidence="3">
    <location>
        <begin position="357"/>
        <end position="379"/>
    </location>
</feature>
<keyword evidence="2" id="KW-0694">RNA-binding</keyword>
<dbReference type="AlphaFoldDB" id="A0A7J6LSY1"/>
<keyword evidence="1" id="KW-0677">Repeat</keyword>
<dbReference type="InterPro" id="IPR007201">
    <property type="entry name" value="Mei2-like_Rrm_C"/>
</dbReference>
<dbReference type="OrthoDB" id="417481at2759"/>